<dbReference type="SUPFAM" id="SSF48371">
    <property type="entry name" value="ARM repeat"/>
    <property type="match status" value="1"/>
</dbReference>
<evidence type="ECO:0000256" key="6">
    <source>
        <dbReference type="ARBA" id="ARBA00022737"/>
    </source>
</evidence>
<reference evidence="10 11" key="1">
    <citation type="submission" date="2019-04" db="EMBL/GenBank/DDBJ databases">
        <title>An improved genome assembly and genetic linkage map for asparagus bean, Vigna unguiculata ssp. sesquipedialis.</title>
        <authorList>
            <person name="Xia Q."/>
            <person name="Zhang R."/>
            <person name="Dong Y."/>
        </authorList>
    </citation>
    <scope>NUCLEOTIDE SEQUENCE [LARGE SCALE GENOMIC DNA]</scope>
    <source>
        <tissue evidence="10">Leaf</tissue>
    </source>
</reference>
<dbReference type="Pfam" id="PF04564">
    <property type="entry name" value="U-box"/>
    <property type="match status" value="1"/>
</dbReference>
<dbReference type="UniPathway" id="UPA00143"/>
<dbReference type="CDD" id="cd21037">
    <property type="entry name" value="MLKL_NTD"/>
    <property type="match status" value="1"/>
</dbReference>
<protein>
    <recommendedName>
        <fullName evidence="4">RING-type E3 ubiquitin transferase</fullName>
        <ecNumber evidence="4">2.3.2.27</ecNumber>
    </recommendedName>
</protein>
<sequence>MGGSESSKGVVLGRLVECIKEISGLPECQNFCKRVYGNLVRRVKLLSPLFEELKDSDESLSDEQLENFESLLVALDSAKTLLKSVNQGSKLYQALRRNDTADKFQQVTEKIEAVLSEIPYYKLEISEEVREQIELVHAQFKRAKAQTEFADIQLDMDMAMAQKEKDPDPAILKRLCEKLHLRTINDLRKESSELHELLITSGEELGDSFEMITSLLSKLRDCVLTENPEVDTSECEKLTIKHRSPVIPDDFRCPISLELMKDPVIVSTGQTYERSCIQKWLDAGHKTCPKTQQTLVHTALTPNYVLKSLIALWCESNGIELPKKQGNCRTKKCGGSSHSDCDRTAIGALLDKLASNNIEQQRAAAGELRLLAKRNADNRVCIAEAGAIPPLVDLLSSSDPRTQEHAVTALLNLSINESNKGTIVNAGAIPDIVDVLKKGSMEARENAAATLFSLSVLDENKVQIGAAGAIPALIKLLCEGTPRGKKDAATAIFNLSIYQGNKARAVKAGIVGPLIQFLKDAGGGMVDEALAILAILASHHEGRVAIGQAGPIPILVEVIRTGSPRNRENAAAVLWSLCTGDPVLLKLAKEHGAEAALQELSENGTDRAKRKAGSILELLQRIEGDDNLRNS</sequence>
<evidence type="ECO:0000313" key="11">
    <source>
        <dbReference type="Proteomes" id="UP000501690"/>
    </source>
</evidence>
<dbReference type="EC" id="2.3.2.27" evidence="4"/>
<keyword evidence="11" id="KW-1185">Reference proteome</keyword>
<evidence type="ECO:0000256" key="5">
    <source>
        <dbReference type="ARBA" id="ARBA00022679"/>
    </source>
</evidence>
<feature type="repeat" description="ARM" evidence="8">
    <location>
        <begin position="386"/>
        <end position="428"/>
    </location>
</feature>
<dbReference type="SUPFAM" id="SSF57850">
    <property type="entry name" value="RING/U-box"/>
    <property type="match status" value="1"/>
</dbReference>
<dbReference type="InterPro" id="IPR003613">
    <property type="entry name" value="Ubox_domain"/>
</dbReference>
<dbReference type="InterPro" id="IPR011989">
    <property type="entry name" value="ARM-like"/>
</dbReference>
<dbReference type="FunFam" id="1.25.10.10:FF:001247">
    <property type="entry name" value="RING-type E3 ubiquitin transferase"/>
    <property type="match status" value="1"/>
</dbReference>
<gene>
    <name evidence="10" type="ORF">DEO72_LG9g2930</name>
</gene>
<organism evidence="10 11">
    <name type="scientific">Vigna unguiculata</name>
    <name type="common">Cowpea</name>
    <dbReference type="NCBI Taxonomy" id="3917"/>
    <lineage>
        <taxon>Eukaryota</taxon>
        <taxon>Viridiplantae</taxon>
        <taxon>Streptophyta</taxon>
        <taxon>Embryophyta</taxon>
        <taxon>Tracheophyta</taxon>
        <taxon>Spermatophyta</taxon>
        <taxon>Magnoliopsida</taxon>
        <taxon>eudicotyledons</taxon>
        <taxon>Gunneridae</taxon>
        <taxon>Pentapetalae</taxon>
        <taxon>rosids</taxon>
        <taxon>fabids</taxon>
        <taxon>Fabales</taxon>
        <taxon>Fabaceae</taxon>
        <taxon>Papilionoideae</taxon>
        <taxon>50 kb inversion clade</taxon>
        <taxon>NPAAA clade</taxon>
        <taxon>indigoferoid/millettioid clade</taxon>
        <taxon>Phaseoleae</taxon>
        <taxon>Vigna</taxon>
    </lineage>
</organism>
<comment type="pathway">
    <text evidence="3">Protein modification; protein ubiquitination.</text>
</comment>
<dbReference type="PROSITE" id="PS51698">
    <property type="entry name" value="U_BOX"/>
    <property type="match status" value="1"/>
</dbReference>
<dbReference type="Gene3D" id="1.20.930.20">
    <property type="entry name" value="Adaptor protein Cbl, N-terminal domain"/>
    <property type="match status" value="1"/>
</dbReference>
<evidence type="ECO:0000256" key="7">
    <source>
        <dbReference type="ARBA" id="ARBA00022786"/>
    </source>
</evidence>
<dbReference type="AlphaFoldDB" id="A0A4D6N3P5"/>
<evidence type="ECO:0000256" key="8">
    <source>
        <dbReference type="PROSITE-ProRule" id="PRU00259"/>
    </source>
</evidence>
<dbReference type="Proteomes" id="UP000501690">
    <property type="component" value="Linkage Group LG9"/>
</dbReference>
<dbReference type="InterPro" id="IPR058678">
    <property type="entry name" value="ARM_PUB"/>
</dbReference>
<dbReference type="InterPro" id="IPR045210">
    <property type="entry name" value="RING-Ubox_PUB"/>
</dbReference>
<dbReference type="GO" id="GO:0007166">
    <property type="term" value="P:cell surface receptor signaling pathway"/>
    <property type="evidence" value="ECO:0007669"/>
    <property type="project" value="InterPro"/>
</dbReference>
<feature type="domain" description="U-box" evidence="9">
    <location>
        <begin position="246"/>
        <end position="320"/>
    </location>
</feature>
<dbReference type="CDD" id="cd16664">
    <property type="entry name" value="RING-Ubox_PUB"/>
    <property type="match status" value="1"/>
</dbReference>
<dbReference type="InterPro" id="IPR000225">
    <property type="entry name" value="Armadillo"/>
</dbReference>
<dbReference type="PANTHER" id="PTHR23315">
    <property type="entry name" value="U BOX DOMAIN-CONTAINING"/>
    <property type="match status" value="1"/>
</dbReference>
<dbReference type="InterPro" id="IPR059179">
    <property type="entry name" value="MLKL-like_MCAfunc"/>
</dbReference>
<dbReference type="PANTHER" id="PTHR23315:SF111">
    <property type="entry name" value="U-BOX DOMAIN-CONTAINING PROTEIN 14"/>
    <property type="match status" value="1"/>
</dbReference>
<dbReference type="EMBL" id="CP039353">
    <property type="protein sequence ID" value="QCE07908.1"/>
    <property type="molecule type" value="Genomic_DNA"/>
</dbReference>
<dbReference type="Gene3D" id="3.30.40.10">
    <property type="entry name" value="Zinc/RING finger domain, C3HC4 (zinc finger)"/>
    <property type="match status" value="1"/>
</dbReference>
<dbReference type="GO" id="GO:0016567">
    <property type="term" value="P:protein ubiquitination"/>
    <property type="evidence" value="ECO:0007669"/>
    <property type="project" value="UniProtKB-UniPathway"/>
</dbReference>
<dbReference type="InterPro" id="IPR016024">
    <property type="entry name" value="ARM-type_fold"/>
</dbReference>
<evidence type="ECO:0000256" key="2">
    <source>
        <dbReference type="ARBA" id="ARBA00003861"/>
    </source>
</evidence>
<dbReference type="FunFam" id="3.30.40.10:FF:000181">
    <property type="entry name" value="RING-type E3 ubiquitin transferase"/>
    <property type="match status" value="1"/>
</dbReference>
<keyword evidence="5" id="KW-0808">Transferase</keyword>
<dbReference type="FunFam" id="1.25.10.10:FF:000425">
    <property type="entry name" value="RING-type E3 ubiquitin transferase"/>
    <property type="match status" value="1"/>
</dbReference>
<keyword evidence="7" id="KW-0833">Ubl conjugation pathway</keyword>
<proteinExistence type="predicted"/>
<feature type="repeat" description="ARM" evidence="8">
    <location>
        <begin position="427"/>
        <end position="469"/>
    </location>
</feature>
<dbReference type="Pfam" id="PF25598">
    <property type="entry name" value="ARM_PUB"/>
    <property type="match status" value="1"/>
</dbReference>
<evidence type="ECO:0000259" key="9">
    <source>
        <dbReference type="PROSITE" id="PS51698"/>
    </source>
</evidence>
<accession>A0A4D6N3P5</accession>
<comment type="catalytic activity">
    <reaction evidence="1">
        <text>S-ubiquitinyl-[E2 ubiquitin-conjugating enzyme]-L-cysteine + [acceptor protein]-L-lysine = [E2 ubiquitin-conjugating enzyme]-L-cysteine + N(6)-ubiquitinyl-[acceptor protein]-L-lysine.</text>
        <dbReference type="EC" id="2.3.2.27"/>
    </reaction>
</comment>
<name>A0A4D6N3P5_VIGUN</name>
<dbReference type="SMART" id="SM00504">
    <property type="entry name" value="Ubox"/>
    <property type="match status" value="1"/>
</dbReference>
<comment type="function">
    <text evidence="2">Functions as an E3 ubiquitin ligase.</text>
</comment>
<dbReference type="Pfam" id="PF25368">
    <property type="entry name" value="PUB10_N"/>
    <property type="match status" value="1"/>
</dbReference>
<dbReference type="FunFam" id="1.20.930.20:FF:000002">
    <property type="entry name" value="RING-type E3 ubiquitin transferase"/>
    <property type="match status" value="1"/>
</dbReference>
<dbReference type="InterPro" id="IPR013083">
    <property type="entry name" value="Znf_RING/FYVE/PHD"/>
</dbReference>
<dbReference type="GO" id="GO:0061630">
    <property type="term" value="F:ubiquitin protein ligase activity"/>
    <property type="evidence" value="ECO:0007669"/>
    <property type="project" value="UniProtKB-EC"/>
</dbReference>
<keyword evidence="6" id="KW-0677">Repeat</keyword>
<evidence type="ECO:0000256" key="4">
    <source>
        <dbReference type="ARBA" id="ARBA00012483"/>
    </source>
</evidence>
<dbReference type="InterPro" id="IPR057623">
    <property type="entry name" value="PUB12-19-like_N"/>
</dbReference>
<dbReference type="InterPro" id="IPR036537">
    <property type="entry name" value="Adaptor_Cbl_N_dom_sf"/>
</dbReference>
<dbReference type="Gene3D" id="1.25.10.10">
    <property type="entry name" value="Leucine-rich Repeat Variant"/>
    <property type="match status" value="2"/>
</dbReference>
<evidence type="ECO:0000256" key="3">
    <source>
        <dbReference type="ARBA" id="ARBA00004906"/>
    </source>
</evidence>
<dbReference type="SMART" id="SM00185">
    <property type="entry name" value="ARM"/>
    <property type="match status" value="5"/>
</dbReference>
<evidence type="ECO:0000256" key="1">
    <source>
        <dbReference type="ARBA" id="ARBA00000900"/>
    </source>
</evidence>
<evidence type="ECO:0000313" key="10">
    <source>
        <dbReference type="EMBL" id="QCE07908.1"/>
    </source>
</evidence>
<dbReference type="PROSITE" id="PS50176">
    <property type="entry name" value="ARM_REPEAT"/>
    <property type="match status" value="2"/>
</dbReference>